<dbReference type="Pfam" id="PF00329">
    <property type="entry name" value="Complex1_30kDa"/>
    <property type="match status" value="1"/>
</dbReference>
<dbReference type="SUPFAM" id="SSF143243">
    <property type="entry name" value="Nqo5-like"/>
    <property type="match status" value="1"/>
</dbReference>
<evidence type="ECO:0000256" key="1">
    <source>
        <dbReference type="ARBA" id="ARBA00004173"/>
    </source>
</evidence>
<accession>J7KEG6</accession>
<dbReference type="NCBIfam" id="NF004733">
    <property type="entry name" value="PRK06074.1-5"/>
    <property type="match status" value="1"/>
</dbReference>
<geneLocation type="mitochondrion" evidence="10"/>
<keyword evidence="5 8" id="KW-0520">NAD</keyword>
<dbReference type="PANTHER" id="PTHR10884">
    <property type="entry name" value="NADH DEHYDROGENASE UBIQUINONE IRON-SULFUR PROTEIN 3"/>
    <property type="match status" value="1"/>
</dbReference>
<evidence type="ECO:0000256" key="7">
    <source>
        <dbReference type="ARBA" id="ARBA00049551"/>
    </source>
</evidence>
<dbReference type="InterPro" id="IPR037232">
    <property type="entry name" value="NADH_quin_OxRdtase_su_C/D-like"/>
</dbReference>
<comment type="subcellular location">
    <subcellularLocation>
        <location evidence="1">Mitochondrion</location>
    </subcellularLocation>
</comment>
<name>J7KEG6_9CHLO</name>
<dbReference type="InterPro" id="IPR001268">
    <property type="entry name" value="NADH_UbQ_OxRdtase_30kDa_su"/>
</dbReference>
<dbReference type="FunFam" id="3.30.460.80:FF:000002">
    <property type="entry name" value="NADH dehydrogenase iron-sulfur protein 3, mitochondrial"/>
    <property type="match status" value="1"/>
</dbReference>
<dbReference type="RefSeq" id="YP_006666410.1">
    <property type="nucleotide sequence ID" value="NC_018568.1"/>
</dbReference>
<comment type="catalytic activity">
    <reaction evidence="7">
        <text>a ubiquinone + NADH + 5 H(+)(in) = a ubiquinol + NAD(+) + 4 H(+)(out)</text>
        <dbReference type="Rhea" id="RHEA:29091"/>
        <dbReference type="Rhea" id="RHEA-COMP:9565"/>
        <dbReference type="Rhea" id="RHEA-COMP:9566"/>
        <dbReference type="ChEBI" id="CHEBI:15378"/>
        <dbReference type="ChEBI" id="CHEBI:16389"/>
        <dbReference type="ChEBI" id="CHEBI:17976"/>
        <dbReference type="ChEBI" id="CHEBI:57540"/>
        <dbReference type="ChEBI" id="CHEBI:57945"/>
        <dbReference type="EC" id="7.1.1.2"/>
    </reaction>
</comment>
<dbReference type="GO" id="GO:0008137">
    <property type="term" value="F:NADH dehydrogenase (ubiquinone) activity"/>
    <property type="evidence" value="ECO:0007669"/>
    <property type="project" value="UniProtKB-EC"/>
</dbReference>
<protein>
    <submittedName>
        <fullName evidence="10">NADH dehydrogenase subunit 9</fullName>
    </submittedName>
</protein>
<dbReference type="GO" id="GO:0016651">
    <property type="term" value="F:oxidoreductase activity, acting on NAD(P)H"/>
    <property type="evidence" value="ECO:0007669"/>
    <property type="project" value="InterPro"/>
</dbReference>
<proteinExistence type="inferred from homology"/>
<dbReference type="EMBL" id="JX315601">
    <property type="protein sequence ID" value="AFQ93765.1"/>
    <property type="molecule type" value="Genomic_DNA"/>
</dbReference>
<gene>
    <name evidence="10" type="primary">nad9</name>
</gene>
<dbReference type="GeneID" id="13543429"/>
<keyword evidence="4 8" id="KW-1278">Translocase</keyword>
<evidence type="ECO:0000256" key="4">
    <source>
        <dbReference type="ARBA" id="ARBA00022967"/>
    </source>
</evidence>
<evidence type="ECO:0000313" key="10">
    <source>
        <dbReference type="EMBL" id="AFQ93765.1"/>
    </source>
</evidence>
<evidence type="ECO:0000256" key="8">
    <source>
        <dbReference type="RuleBase" id="RU003456"/>
    </source>
</evidence>
<dbReference type="GO" id="GO:0016020">
    <property type="term" value="C:membrane"/>
    <property type="evidence" value="ECO:0007669"/>
    <property type="project" value="UniProtKB-ARBA"/>
</dbReference>
<dbReference type="InterPro" id="IPR010218">
    <property type="entry name" value="NADH_DH_suC"/>
</dbReference>
<dbReference type="PANTHER" id="PTHR10884:SF14">
    <property type="entry name" value="NADH DEHYDROGENASE [UBIQUINONE] IRON-SULFUR PROTEIN 3, MITOCHONDRIAL"/>
    <property type="match status" value="1"/>
</dbReference>
<organism evidence="10">
    <name type="scientific">Trebouxiophyceae sp. MX-AZ01</name>
    <dbReference type="NCBI Taxonomy" id="1208065"/>
    <lineage>
        <taxon>Eukaryota</taxon>
        <taxon>Viridiplantae</taxon>
        <taxon>Chlorophyta</taxon>
        <taxon>core chlorophytes</taxon>
        <taxon>Trebouxiophyceae</taxon>
    </lineage>
</organism>
<feature type="domain" description="NADH:ubiquinone oxidoreductase 30kDa subunit" evidence="9">
    <location>
        <begin position="31"/>
        <end position="150"/>
    </location>
</feature>
<dbReference type="PROSITE" id="PS00542">
    <property type="entry name" value="COMPLEX1_30K"/>
    <property type="match status" value="1"/>
</dbReference>
<evidence type="ECO:0000256" key="3">
    <source>
        <dbReference type="ARBA" id="ARBA00022448"/>
    </source>
</evidence>
<keyword evidence="3 8" id="KW-0813">Transport</keyword>
<keyword evidence="10" id="KW-0496">Mitochondrion</keyword>
<comment type="similarity">
    <text evidence="2 8">Belongs to the complex I 30 kDa subunit family.</text>
</comment>
<reference evidence="10" key="1">
    <citation type="journal article" date="2012" name="Eukaryot. Cell">
        <title>Complete Mitochondrial and Plastid Genomes of the Green Microalga Trebouxiophyceae sp. Strain MX-AZ01 Isolated from a Highly Acidic Geothermal Lake.</title>
        <authorList>
            <person name="Servin-Garciduenas L.E."/>
            <person name="Martinez-Romero E."/>
        </authorList>
    </citation>
    <scope>NUCLEOTIDE SEQUENCE</scope>
    <source>
        <strain evidence="10">MX-AZ01</strain>
    </source>
</reference>
<evidence type="ECO:0000256" key="2">
    <source>
        <dbReference type="ARBA" id="ARBA00007569"/>
    </source>
</evidence>
<evidence type="ECO:0000259" key="9">
    <source>
        <dbReference type="Pfam" id="PF00329"/>
    </source>
</evidence>
<evidence type="ECO:0000256" key="5">
    <source>
        <dbReference type="ARBA" id="ARBA00023027"/>
    </source>
</evidence>
<keyword evidence="6" id="KW-0830">Ubiquinone</keyword>
<dbReference type="NCBIfam" id="TIGR01961">
    <property type="entry name" value="NuoC_fam"/>
    <property type="match status" value="1"/>
</dbReference>
<evidence type="ECO:0000256" key="6">
    <source>
        <dbReference type="ARBA" id="ARBA00023075"/>
    </source>
</evidence>
<dbReference type="GO" id="GO:0005739">
    <property type="term" value="C:mitochondrion"/>
    <property type="evidence" value="ECO:0007669"/>
    <property type="project" value="UniProtKB-SubCell"/>
</dbReference>
<dbReference type="InterPro" id="IPR020396">
    <property type="entry name" value="NADH_UbQ_OxRdtase_CS"/>
</dbReference>
<dbReference type="Gene3D" id="3.30.460.80">
    <property type="entry name" value="NADH:ubiquinone oxidoreductase, 30kDa subunit"/>
    <property type="match status" value="1"/>
</dbReference>
<dbReference type="AlphaFoldDB" id="J7KEG6"/>
<sequence length="189" mass="22556">MKPRFIDPLLKIAPKWVQYLQFSKEEAVFLVYPEFLVPFLSFLRDHTNTRCKQLMDVTAVDTPSRQLRFQVVYQLLSIDYNARVRVKCCLDEVTPLTSVTSLFSCAAWWEREVWDMFGIFFSDHPDLRRILTDYGFQGHPLRKDFPLSGYVEVRYDDSEKRVITEPVELTQEFRYFDFATPWETLKRTD</sequence>
<dbReference type="HAMAP" id="MF_01357">
    <property type="entry name" value="NDH1_NuoC"/>
    <property type="match status" value="1"/>
</dbReference>